<reference evidence="1" key="1">
    <citation type="submission" date="2020-05" db="UniProtKB">
        <authorList>
            <consortium name="EnsemblMetazoa"/>
        </authorList>
    </citation>
    <scope>IDENTIFICATION</scope>
    <source>
        <strain evidence="1">SANGQUA</strain>
    </source>
</reference>
<accession>A0A182XT39</accession>
<protein>
    <submittedName>
        <fullName evidence="1">Uncharacterized protein</fullName>
    </submittedName>
</protein>
<organism evidence="1 2">
    <name type="scientific">Anopheles quadriannulatus</name>
    <name type="common">Mosquito</name>
    <dbReference type="NCBI Taxonomy" id="34691"/>
    <lineage>
        <taxon>Eukaryota</taxon>
        <taxon>Metazoa</taxon>
        <taxon>Ecdysozoa</taxon>
        <taxon>Arthropoda</taxon>
        <taxon>Hexapoda</taxon>
        <taxon>Insecta</taxon>
        <taxon>Pterygota</taxon>
        <taxon>Neoptera</taxon>
        <taxon>Endopterygota</taxon>
        <taxon>Diptera</taxon>
        <taxon>Nematocera</taxon>
        <taxon>Culicoidea</taxon>
        <taxon>Culicidae</taxon>
        <taxon>Anophelinae</taxon>
        <taxon>Anopheles</taxon>
    </lineage>
</organism>
<keyword evidence="2" id="KW-1185">Reference proteome</keyword>
<name>A0A182XT39_ANOQN</name>
<evidence type="ECO:0000313" key="2">
    <source>
        <dbReference type="Proteomes" id="UP000076407"/>
    </source>
</evidence>
<proteinExistence type="predicted"/>
<evidence type="ECO:0000313" key="1">
    <source>
        <dbReference type="EnsemblMetazoa" id="AQUA014989-PA"/>
    </source>
</evidence>
<dbReference type="Proteomes" id="UP000076407">
    <property type="component" value="Unassembled WGS sequence"/>
</dbReference>
<sequence length="54" mass="5948">MCDGVSAKERRARLSTNGEKTFPKSILRYNFYAAGNECWSSNSCDVTAPSALDK</sequence>
<dbReference type="AlphaFoldDB" id="A0A182XT39"/>
<dbReference type="EnsemblMetazoa" id="AQUA014989-RA">
    <property type="protein sequence ID" value="AQUA014989-PA"/>
    <property type="gene ID" value="AQUA014989"/>
</dbReference>
<dbReference type="VEuPathDB" id="VectorBase:AQUA014989"/>